<dbReference type="STRING" id="4577.A0A1D6G658"/>
<dbReference type="PaxDb" id="4577-GRMZM2G070898_P01"/>
<proteinExistence type="predicted"/>
<dbReference type="PANTHER" id="PTHR47555:SF2">
    <property type="entry name" value="N-ACETYLGLUCOSAMINYL TRANSFERASE COMPONENT FAMILY PROTEIN _ GPI1 FAMILY PROTEIN"/>
    <property type="match status" value="1"/>
</dbReference>
<dbReference type="InParanoid" id="A0A1D6G658"/>
<organism evidence="1">
    <name type="scientific">Zea mays</name>
    <name type="common">Maize</name>
    <dbReference type="NCBI Taxonomy" id="4577"/>
    <lineage>
        <taxon>Eukaryota</taxon>
        <taxon>Viridiplantae</taxon>
        <taxon>Streptophyta</taxon>
        <taxon>Embryophyta</taxon>
        <taxon>Tracheophyta</taxon>
        <taxon>Spermatophyta</taxon>
        <taxon>Magnoliopsida</taxon>
        <taxon>Liliopsida</taxon>
        <taxon>Poales</taxon>
        <taxon>Poaceae</taxon>
        <taxon>PACMAD clade</taxon>
        <taxon>Panicoideae</taxon>
        <taxon>Andropogonodae</taxon>
        <taxon>Andropogoneae</taxon>
        <taxon>Tripsacinae</taxon>
        <taxon>Zea</taxon>
    </lineage>
</organism>
<accession>A0A1D6G658</accession>
<gene>
    <name evidence="1" type="ORF">ZEAMMB73_Zm00001d012034</name>
</gene>
<dbReference type="EMBL" id="CM000784">
    <property type="protein sequence ID" value="AQK98679.1"/>
    <property type="molecule type" value="Genomic_DNA"/>
</dbReference>
<dbReference type="eggNOG" id="KOG1183">
    <property type="taxonomic scope" value="Eukaryota"/>
</dbReference>
<dbReference type="GO" id="GO:0006506">
    <property type="term" value="P:GPI anchor biosynthetic process"/>
    <property type="evidence" value="ECO:0007669"/>
    <property type="project" value="InterPro"/>
</dbReference>
<reference evidence="1" key="1">
    <citation type="submission" date="2015-12" db="EMBL/GenBank/DDBJ databases">
        <title>Update maize B73 reference genome by single molecule sequencing technologies.</title>
        <authorList>
            <consortium name="Maize Genome Sequencing Project"/>
            <person name="Ware D."/>
        </authorList>
    </citation>
    <scope>NUCLEOTIDE SEQUENCE</scope>
    <source>
        <tissue evidence="1">Seedling</tissue>
    </source>
</reference>
<dbReference type="InterPro" id="IPR007720">
    <property type="entry name" value="PigQ/GPI1"/>
</dbReference>
<dbReference type="ExpressionAtlas" id="A0A1D6G658">
    <property type="expression patterns" value="baseline and differential"/>
</dbReference>
<dbReference type="GO" id="GO:0016020">
    <property type="term" value="C:membrane"/>
    <property type="evidence" value="ECO:0007669"/>
    <property type="project" value="InterPro"/>
</dbReference>
<dbReference type="PANTHER" id="PTHR47555">
    <property type="entry name" value="N-ACETYLGLUCOSAMINYL TRANSFERASE COMPONENT FAMILY PROTEIN / GPI1 FAMILY PROTEIN"/>
    <property type="match status" value="1"/>
</dbReference>
<protein>
    <submittedName>
        <fullName evidence="1">N-acetylglucosaminyl transferase component family protein / Gpi1 family protein</fullName>
    </submittedName>
</protein>
<sequence length="1003" mass="113798">MEMETVACRFLWRASLVSGVGRSLNAVGRRAAWWEEERRQDPIPKPQDTAVMDIERCRIWWPRQELQFKQKPFSPRLILFGWFFSSAGSIDIVISAAVPQVHILHSFATLDTLQTIILSSNKRMPVSLQESAAFTILGDCVRHPPKELEGYCFNKLEQLPLDANFVQKEHFGTRRNNVMIGSVGNGDQGPSYDHRRWGCDCCVLDGFLEVCRKSAVKEGSWVHLYWKFGENFKSNLNQVPVLHHLYLDGQQIENNRCHVILYEVPTIGRNHFSLGLDAPRTLNVSFKKPNWINDLQKQPSFLDLDSIVLALNCSNAARLPDTQECSTTCSGAYFIFASVYDVLVQVTWHCVGIFLASSSTILYIMILMSRKCLSHMPQYLMLNKVFRHSWNNIHLRSCQILYWPIVFQDASLSSTVNVEYAHKAAIRKHALWSSIIVDLLMGFVLGAAFLLNTETICIWTIALVHHMTEAILRSGCVWLMGVPAGFKLNTELAELLGMISLNAVQIYSTLWFFVGGYLRHIIQGIAVSGIILGLTAPVSFFIDIIQLATLHVTILHWLISSLYSRQIQTVASLWRLFRKQEAKPMQVEGEATSRTLEFNEVDKDSEEGLCYDCTVAVVSYNEETWLSMKEKIDEVVPSVNVGELEEVNDNTSQDTKTEVDLIDDVTTQSNFTAKNMVEVNSAAREVDETEVKDLVFIDKANVAPLNLQRDYESVAETIEHEKVEVPSGCQSHEIENSSALELKKEFEMEVDGVVPLQGAAASVASVVHHEPRGRKWNPLRQRLDSYDYTVEQHVVGSLLFTPILLLIPTTSVFYVFFSILTTTVIWVCVMLEIVIALIQSTPYAELTLWVMRRHRFPAGLFFFHLPSNGHTFEDDDLSSHSVGCCNETRKEDLIDKLSESLVSELHCSYATFVQVIRSNYERVFNRTGYSFCKQLAYGILSGERVPSSLHLQTSPSFPWMNIGITEYWMHCYVCVLQCAPKSFDLQFGFTNKNSPAADIFRDT</sequence>
<name>A0A1D6G658_MAIZE</name>
<keyword evidence="1" id="KW-0808">Transferase</keyword>
<dbReference type="Pfam" id="PF05024">
    <property type="entry name" value="Gpi1"/>
    <property type="match status" value="2"/>
</dbReference>
<dbReference type="AlphaFoldDB" id="A0A1D6G658"/>
<evidence type="ECO:0000313" key="1">
    <source>
        <dbReference type="EMBL" id="AQK98679.1"/>
    </source>
</evidence>
<dbReference type="GO" id="GO:0016740">
    <property type="term" value="F:transferase activity"/>
    <property type="evidence" value="ECO:0007669"/>
    <property type="project" value="UniProtKB-KW"/>
</dbReference>